<accession>A0AAD6DTB0</accession>
<organism evidence="2 3">
    <name type="scientific">Penicillium hordei</name>
    <dbReference type="NCBI Taxonomy" id="40994"/>
    <lineage>
        <taxon>Eukaryota</taxon>
        <taxon>Fungi</taxon>
        <taxon>Dikarya</taxon>
        <taxon>Ascomycota</taxon>
        <taxon>Pezizomycotina</taxon>
        <taxon>Eurotiomycetes</taxon>
        <taxon>Eurotiomycetidae</taxon>
        <taxon>Eurotiales</taxon>
        <taxon>Aspergillaceae</taxon>
        <taxon>Penicillium</taxon>
    </lineage>
</organism>
<gene>
    <name evidence="2" type="ORF">N7537_009651</name>
</gene>
<proteinExistence type="predicted"/>
<feature type="chain" id="PRO_5042196611" description="IgE-binding protein" evidence="1">
    <location>
        <begin position="19"/>
        <end position="197"/>
    </location>
</feature>
<protein>
    <recommendedName>
        <fullName evidence="4">IgE-binding protein</fullName>
    </recommendedName>
</protein>
<dbReference type="Proteomes" id="UP001213799">
    <property type="component" value="Unassembled WGS sequence"/>
</dbReference>
<evidence type="ECO:0000313" key="2">
    <source>
        <dbReference type="EMBL" id="KAJ5592747.1"/>
    </source>
</evidence>
<evidence type="ECO:0000313" key="3">
    <source>
        <dbReference type="Proteomes" id="UP001213799"/>
    </source>
</evidence>
<evidence type="ECO:0008006" key="4">
    <source>
        <dbReference type="Google" id="ProtNLM"/>
    </source>
</evidence>
<dbReference type="InterPro" id="IPR052820">
    <property type="entry name" value="PhiA_domain"/>
</dbReference>
<feature type="signal peptide" evidence="1">
    <location>
        <begin position="1"/>
        <end position="18"/>
    </location>
</feature>
<sequence length="197" mass="21300">MKQSTILALIPFLAGANSLTTPQKPAHFDLMAVSDGPVQYRALAVSSTFFWLGKGDGYTDSYCPPNVEKAGRCPPGRDTVLKDANTLDTIVPDQVIYVDSNYAVRYSGPKSVNIDSGGKTGGFKYVPGSRYGQWAYQGDGFDDFLACPYNNGIYQVFINSPDATPPRGQKLDVCVPFTAGALEYDLPANVTAAAWEY</sequence>
<reference evidence="2" key="2">
    <citation type="submission" date="2023-01" db="EMBL/GenBank/DDBJ databases">
        <authorList>
            <person name="Petersen C."/>
        </authorList>
    </citation>
    <scope>NUCLEOTIDE SEQUENCE</scope>
    <source>
        <strain evidence="2">IBT 12815</strain>
    </source>
</reference>
<evidence type="ECO:0000256" key="1">
    <source>
        <dbReference type="SAM" id="SignalP"/>
    </source>
</evidence>
<reference evidence="2" key="1">
    <citation type="journal article" date="2023" name="IMA Fungus">
        <title>Comparative genomic study of the Penicillium genus elucidates a diverse pangenome and 15 lateral gene transfer events.</title>
        <authorList>
            <person name="Petersen C."/>
            <person name="Sorensen T."/>
            <person name="Nielsen M.R."/>
            <person name="Sondergaard T.E."/>
            <person name="Sorensen J.L."/>
            <person name="Fitzpatrick D.A."/>
            <person name="Frisvad J.C."/>
            <person name="Nielsen K.L."/>
        </authorList>
    </citation>
    <scope>NUCLEOTIDE SEQUENCE</scope>
    <source>
        <strain evidence="2">IBT 12815</strain>
    </source>
</reference>
<dbReference type="RefSeq" id="XP_056749373.1">
    <property type="nucleotide sequence ID" value="XM_056900705.1"/>
</dbReference>
<dbReference type="EMBL" id="JAQJAE010000005">
    <property type="protein sequence ID" value="KAJ5592747.1"/>
    <property type="molecule type" value="Genomic_DNA"/>
</dbReference>
<keyword evidence="1" id="KW-0732">Signal</keyword>
<dbReference type="GeneID" id="81590947"/>
<dbReference type="PANTHER" id="PTHR42047:SF1">
    <property type="entry name" value="PROTEIN, PUTATIVE (AFU_ORTHOLOGUE AFUA_6G03560)-RELATED"/>
    <property type="match status" value="1"/>
</dbReference>
<keyword evidence="3" id="KW-1185">Reference proteome</keyword>
<dbReference type="AlphaFoldDB" id="A0AAD6DTB0"/>
<dbReference type="PANTHER" id="PTHR42047">
    <property type="entry name" value="PROTEIN, PUTATIVE (AFU_ORTHOLOGUE AFUA_6G03560)-RELATED"/>
    <property type="match status" value="1"/>
</dbReference>
<name>A0AAD6DTB0_9EURO</name>
<comment type="caution">
    <text evidence="2">The sequence shown here is derived from an EMBL/GenBank/DDBJ whole genome shotgun (WGS) entry which is preliminary data.</text>
</comment>